<accession>A0AAN1CFL1</accession>
<keyword evidence="1" id="KW-0614">Plasmid</keyword>
<dbReference type="AlphaFoldDB" id="A0AAN1CFL1"/>
<evidence type="ECO:0008006" key="3">
    <source>
        <dbReference type="Google" id="ProtNLM"/>
    </source>
</evidence>
<geneLocation type="plasmid" evidence="2">
    <name>lp28-4 sequence</name>
</geneLocation>
<dbReference type="EMBL" id="CP014811">
    <property type="protein sequence ID" value="AMR76078.1"/>
    <property type="molecule type" value="Genomic_DNA"/>
</dbReference>
<evidence type="ECO:0000313" key="2">
    <source>
        <dbReference type="Proteomes" id="UP000075229"/>
    </source>
</evidence>
<gene>
    <name evidence="1" type="ORF">A0V01_05605</name>
</gene>
<dbReference type="Proteomes" id="UP000075229">
    <property type="component" value="Plasmid Unnamed"/>
</dbReference>
<sequence length="91" mass="10532">MVKFIKLLIFCGTLSLYCCKNNEAAKVQSLSSSKETRNGLQKRNPRNIETVITLTDDEKRKFNSLKHAFNKVLLAPQHQLNKNRLHKCLNF</sequence>
<reference evidence="1 2" key="1">
    <citation type="submission" date="2016-03" db="EMBL/GenBank/DDBJ databases">
        <title>Borrelia hermsii Genome sequencing and assembly.</title>
        <authorList>
            <person name="Bontemps-Gallo S."/>
            <person name="Stewart S."/>
        </authorList>
    </citation>
    <scope>NUCLEOTIDE SEQUENCE [LARGE SCALE GENOMIC DNA]</scope>
    <source>
        <strain evidence="1 2">DAH-2E7</strain>
        <plasmid evidence="2">lp28-4 sequence</plasmid>
    </source>
</reference>
<organism evidence="1 2">
    <name type="scientific">Borrelia hermsii</name>
    <dbReference type="NCBI Taxonomy" id="140"/>
    <lineage>
        <taxon>Bacteria</taxon>
        <taxon>Pseudomonadati</taxon>
        <taxon>Spirochaetota</taxon>
        <taxon>Spirochaetia</taxon>
        <taxon>Spirochaetales</taxon>
        <taxon>Borreliaceae</taxon>
        <taxon>Borrelia</taxon>
    </lineage>
</organism>
<evidence type="ECO:0000313" key="1">
    <source>
        <dbReference type="EMBL" id="AMR76078.1"/>
    </source>
</evidence>
<name>A0AAN1CFL1_BORHE</name>
<proteinExistence type="predicted"/>
<protein>
    <recommendedName>
        <fullName evidence="3">Mlp lipoprotein family protein</fullName>
    </recommendedName>
</protein>